<evidence type="ECO:0008006" key="4">
    <source>
        <dbReference type="Google" id="ProtNLM"/>
    </source>
</evidence>
<evidence type="ECO:0000313" key="2">
    <source>
        <dbReference type="EMBL" id="GED69557.1"/>
    </source>
</evidence>
<organism evidence="2 3">
    <name type="scientific">Brevibacillus reuszeri</name>
    <dbReference type="NCBI Taxonomy" id="54915"/>
    <lineage>
        <taxon>Bacteria</taxon>
        <taxon>Bacillati</taxon>
        <taxon>Bacillota</taxon>
        <taxon>Bacilli</taxon>
        <taxon>Bacillales</taxon>
        <taxon>Paenibacillaceae</taxon>
        <taxon>Brevibacillus</taxon>
    </lineage>
</organism>
<dbReference type="PROSITE" id="PS51257">
    <property type="entry name" value="PROKAR_LIPOPROTEIN"/>
    <property type="match status" value="1"/>
</dbReference>
<proteinExistence type="predicted"/>
<dbReference type="RefSeq" id="WP_049737621.1">
    <property type="nucleotide sequence ID" value="NZ_BJON01000013.1"/>
</dbReference>
<dbReference type="EMBL" id="BJON01000013">
    <property type="protein sequence ID" value="GED69557.1"/>
    <property type="molecule type" value="Genomic_DNA"/>
</dbReference>
<keyword evidence="1" id="KW-0732">Signal</keyword>
<protein>
    <recommendedName>
        <fullName evidence="4">DUF4367 domain-containing protein</fullName>
    </recommendedName>
</protein>
<feature type="signal peptide" evidence="1">
    <location>
        <begin position="1"/>
        <end position="18"/>
    </location>
</feature>
<keyword evidence="3" id="KW-1185">Reference proteome</keyword>
<sequence length="353" mass="40220">MKRLFLFSLIMVMSFMTAACTSKPTVELVHVSAEIVKDKSVSGQTGIMDGNKVMKYVTPTVLSYKILVKNTSNQKIGDSKKPVRFKLAPSDELISVVTETVGSNVLDFEKMNGGYTGNGEILSNGTAEYSLFYELGTDEDLGSYQQIPLLPSKEKMDELQNKKFDAVLILTVGEEEIARFDLRTYATGLPPDIHQKVEKELGTKFVVPVLDHFQVKLAEMMYPPLVNNEVIGDRRVAVIVYTDQKGPLIELTNEQKEQLEKKQRRKFYYGEYEGKPLIRMEISNEKNSLFDAKLQQIEGVEVEYSFKEVESGNYGVYAFQLERSSYFIIFQISDRFTDKDAVEFIRRILTNHK</sequence>
<name>A0ABQ0TNY7_9BACL</name>
<feature type="chain" id="PRO_5046066221" description="DUF4367 domain-containing protein" evidence="1">
    <location>
        <begin position="19"/>
        <end position="353"/>
    </location>
</feature>
<comment type="caution">
    <text evidence="2">The sequence shown here is derived from an EMBL/GenBank/DDBJ whole genome shotgun (WGS) entry which is preliminary data.</text>
</comment>
<gene>
    <name evidence="2" type="ORF">BRE01_32590</name>
</gene>
<dbReference type="Proteomes" id="UP000319578">
    <property type="component" value="Unassembled WGS sequence"/>
</dbReference>
<reference evidence="2 3" key="1">
    <citation type="submission" date="2019-06" db="EMBL/GenBank/DDBJ databases">
        <title>Whole genome shotgun sequence of Brevibacillus reuszeri NBRC 15719.</title>
        <authorList>
            <person name="Hosoyama A."/>
            <person name="Uohara A."/>
            <person name="Ohji S."/>
            <person name="Ichikawa N."/>
        </authorList>
    </citation>
    <scope>NUCLEOTIDE SEQUENCE [LARGE SCALE GENOMIC DNA]</scope>
    <source>
        <strain evidence="2 3">NBRC 15719</strain>
    </source>
</reference>
<evidence type="ECO:0000313" key="3">
    <source>
        <dbReference type="Proteomes" id="UP000319578"/>
    </source>
</evidence>
<accession>A0ABQ0TNY7</accession>
<evidence type="ECO:0000256" key="1">
    <source>
        <dbReference type="SAM" id="SignalP"/>
    </source>
</evidence>